<name>A0A4Q1BLF9_TREME</name>
<gene>
    <name evidence="2" type="ORF">M231_04129</name>
</gene>
<proteinExistence type="predicted"/>
<dbReference type="EMBL" id="SDIL01000045">
    <property type="protein sequence ID" value="RXK38623.1"/>
    <property type="molecule type" value="Genomic_DNA"/>
</dbReference>
<comment type="caution">
    <text evidence="2">The sequence shown here is derived from an EMBL/GenBank/DDBJ whole genome shotgun (WGS) entry which is preliminary data.</text>
</comment>
<evidence type="ECO:0000313" key="2">
    <source>
        <dbReference type="EMBL" id="RXK38623.1"/>
    </source>
</evidence>
<accession>A0A4Q1BLF9</accession>
<organism evidence="2 3">
    <name type="scientific">Tremella mesenterica</name>
    <name type="common">Jelly fungus</name>
    <dbReference type="NCBI Taxonomy" id="5217"/>
    <lineage>
        <taxon>Eukaryota</taxon>
        <taxon>Fungi</taxon>
        <taxon>Dikarya</taxon>
        <taxon>Basidiomycota</taxon>
        <taxon>Agaricomycotina</taxon>
        <taxon>Tremellomycetes</taxon>
        <taxon>Tremellales</taxon>
        <taxon>Tremellaceae</taxon>
        <taxon>Tremella</taxon>
    </lineage>
</organism>
<keyword evidence="3" id="KW-1185">Reference proteome</keyword>
<protein>
    <submittedName>
        <fullName evidence="2">Uncharacterized protein</fullName>
    </submittedName>
</protein>
<dbReference type="VEuPathDB" id="FungiDB:TREMEDRAFT_62281"/>
<dbReference type="InParanoid" id="A0A4Q1BLF9"/>
<feature type="region of interest" description="Disordered" evidence="1">
    <location>
        <begin position="233"/>
        <end position="255"/>
    </location>
</feature>
<reference evidence="2 3" key="1">
    <citation type="submission" date="2016-06" db="EMBL/GenBank/DDBJ databases">
        <title>Evolution of pathogenesis and genome organization in the Tremellales.</title>
        <authorList>
            <person name="Cuomo C."/>
            <person name="Litvintseva A."/>
            <person name="Heitman J."/>
            <person name="Chen Y."/>
            <person name="Sun S."/>
            <person name="Springer D."/>
            <person name="Dromer F."/>
            <person name="Young S."/>
            <person name="Zeng Q."/>
            <person name="Chapman S."/>
            <person name="Gujja S."/>
            <person name="Saif S."/>
            <person name="Birren B."/>
        </authorList>
    </citation>
    <scope>NUCLEOTIDE SEQUENCE [LARGE SCALE GENOMIC DNA]</scope>
    <source>
        <strain evidence="2 3">ATCC 28783</strain>
    </source>
</reference>
<dbReference type="Proteomes" id="UP000289152">
    <property type="component" value="Unassembled WGS sequence"/>
</dbReference>
<dbReference type="AlphaFoldDB" id="A0A4Q1BLF9"/>
<evidence type="ECO:0000313" key="3">
    <source>
        <dbReference type="Proteomes" id="UP000289152"/>
    </source>
</evidence>
<sequence length="255" mass="28279">MPAILPWCQIVSASELPSIPSEWLELRPSRDNFIGLDKDGFEILSPIFGNPANEVEEGQTPQHLPTYDEAAKPGPWNNNARYLNDLPRGTVFRLKDPLNKHAFYMIAPGVETESRVPLPTPATVTVIKKGINPAARPFVPTPSLAVTTRQVAVPTRPVTVPTRPVTVPTRSVTVSNTRAVSVYSEPVLPPCLQPFQVLVPFLFTPCRVRKPIPIRAPTQPLARCEYRPIPFRAPPKSLPRREFRPIPIRAPTSGQ</sequence>
<evidence type="ECO:0000256" key="1">
    <source>
        <dbReference type="SAM" id="MobiDB-lite"/>
    </source>
</evidence>